<reference evidence="1" key="1">
    <citation type="journal article" date="2020" name="Nature">
        <title>Giant virus diversity and host interactions through global metagenomics.</title>
        <authorList>
            <person name="Schulz F."/>
            <person name="Roux S."/>
            <person name="Paez-Espino D."/>
            <person name="Jungbluth S."/>
            <person name="Walsh D.A."/>
            <person name="Denef V.J."/>
            <person name="McMahon K.D."/>
            <person name="Konstantinidis K.T."/>
            <person name="Eloe-Fadrosh E.A."/>
            <person name="Kyrpides N.C."/>
            <person name="Woyke T."/>
        </authorList>
    </citation>
    <scope>NUCLEOTIDE SEQUENCE</scope>
    <source>
        <strain evidence="1">GVMAG-M-3300021425-14</strain>
    </source>
</reference>
<evidence type="ECO:0000313" key="1">
    <source>
        <dbReference type="EMBL" id="QHT06119.1"/>
    </source>
</evidence>
<name>A0A6C0CR13_9ZZZZ</name>
<dbReference type="AlphaFoldDB" id="A0A6C0CR13"/>
<protein>
    <submittedName>
        <fullName evidence="1">Uncharacterized protein</fullName>
    </submittedName>
</protein>
<organism evidence="1">
    <name type="scientific">viral metagenome</name>
    <dbReference type="NCBI Taxonomy" id="1070528"/>
    <lineage>
        <taxon>unclassified sequences</taxon>
        <taxon>metagenomes</taxon>
        <taxon>organismal metagenomes</taxon>
    </lineage>
</organism>
<accession>A0A6C0CR13</accession>
<sequence length="335" mass="40414">MYKSLESFKGKTNKIKYDIKRAYGKLDCGSCEPYSENHLRLKKMSRHKDLNLVQSAIDFHKFIPICYKDNKKKLLDYFTYLVCGFYEKNEKENSYDFYEMYLFDYLKECFNERKTIYLILDALNYGIEEENGKSEYVHHSLTVIFLPKKTRYYAYLINSHGLDTKNYTVYNRYKNIRKKNCEAIGWEFHNNYDYVMMKDFVDIFQMYTKIKIVYDKTSAHNYYGANLQNGDNYGVCCLFPAIFWYYFNKYYDKEVSLQNIKFGNAINMLKSKKLVAFIHLIFTEFDSKYENKLFNIMKNKDDVDEINDMVKNLNHRFLKKILNMTVAFLSQKYFV</sequence>
<dbReference type="EMBL" id="MN739464">
    <property type="protein sequence ID" value="QHT06119.1"/>
    <property type="molecule type" value="Genomic_DNA"/>
</dbReference>
<proteinExistence type="predicted"/>